<evidence type="ECO:0000256" key="3">
    <source>
        <dbReference type="ARBA" id="ARBA00022630"/>
    </source>
</evidence>
<dbReference type="Pfam" id="PF07976">
    <property type="entry name" value="Phe_hydrox_dim"/>
    <property type="match status" value="1"/>
</dbReference>
<dbReference type="EMBL" id="JAFBWN010000026">
    <property type="protein sequence ID" value="MBM2357079.1"/>
    <property type="molecule type" value="Genomic_DNA"/>
</dbReference>
<dbReference type="PANTHER" id="PTHR43004">
    <property type="entry name" value="TRK SYSTEM POTASSIUM UPTAKE PROTEIN"/>
    <property type="match status" value="1"/>
</dbReference>
<dbReference type="Gene3D" id="3.40.30.20">
    <property type="match status" value="1"/>
</dbReference>
<comment type="caution">
    <text evidence="8">The sequence shown here is derived from an EMBL/GenBank/DDBJ whole genome shotgun (WGS) entry which is preliminary data.</text>
</comment>
<name>A0A9Q2P4U9_9RHOB</name>
<dbReference type="CDD" id="cd02979">
    <property type="entry name" value="PHOX_C"/>
    <property type="match status" value="1"/>
</dbReference>
<keyword evidence="5" id="KW-0560">Oxidoreductase</keyword>
<feature type="domain" description="FAD-binding" evidence="6">
    <location>
        <begin position="31"/>
        <end position="388"/>
    </location>
</feature>
<dbReference type="InterPro" id="IPR038220">
    <property type="entry name" value="PHOX_C_sf"/>
</dbReference>
<dbReference type="PRINTS" id="PR00420">
    <property type="entry name" value="RNGMNOXGNASE"/>
</dbReference>
<dbReference type="RefSeq" id="WP_231035956.1">
    <property type="nucleotide sequence ID" value="NZ_JAJNGX010000030.1"/>
</dbReference>
<dbReference type="InterPro" id="IPR050641">
    <property type="entry name" value="RIFMO-like"/>
</dbReference>
<dbReference type="InterPro" id="IPR002938">
    <property type="entry name" value="FAD-bd"/>
</dbReference>
<keyword evidence="4" id="KW-0274">FAD</keyword>
<reference evidence="8" key="1">
    <citation type="submission" date="2021-01" db="EMBL/GenBank/DDBJ databases">
        <title>Diatom-associated Roseobacters Show Island Model of Population Structure.</title>
        <authorList>
            <person name="Qu L."/>
            <person name="Feng X."/>
            <person name="Chen Y."/>
            <person name="Li L."/>
            <person name="Wang X."/>
            <person name="Hu Z."/>
            <person name="Wang H."/>
            <person name="Luo H."/>
        </authorList>
    </citation>
    <scope>NUCLEOTIDE SEQUENCE</scope>
    <source>
        <strain evidence="8">SM26-45</strain>
    </source>
</reference>
<comment type="similarity">
    <text evidence="2">Belongs to the PheA/TfdB FAD monooxygenase family.</text>
</comment>
<feature type="domain" description="Phenol hydroxylase-like C-terminal dimerisation" evidence="7">
    <location>
        <begin position="427"/>
        <end position="610"/>
    </location>
</feature>
<proteinExistence type="inferred from homology"/>
<dbReference type="InterPro" id="IPR036188">
    <property type="entry name" value="FAD/NAD-bd_sf"/>
</dbReference>
<evidence type="ECO:0000259" key="7">
    <source>
        <dbReference type="Pfam" id="PF07976"/>
    </source>
</evidence>
<protein>
    <submittedName>
        <fullName evidence="8">FAD-dependent monooxygenase</fullName>
    </submittedName>
</protein>
<keyword evidence="3" id="KW-0285">Flavoprotein</keyword>
<dbReference type="InterPro" id="IPR012941">
    <property type="entry name" value="Phe_hydrox_C_dim_dom"/>
</dbReference>
<comment type="cofactor">
    <cofactor evidence="1">
        <name>FAD</name>
        <dbReference type="ChEBI" id="CHEBI:57692"/>
    </cofactor>
</comment>
<evidence type="ECO:0000313" key="8">
    <source>
        <dbReference type="EMBL" id="MBM2357079.1"/>
    </source>
</evidence>
<dbReference type="SUPFAM" id="SSF54373">
    <property type="entry name" value="FAD-linked reductases, C-terminal domain"/>
    <property type="match status" value="1"/>
</dbReference>
<dbReference type="AlphaFoldDB" id="A0A9Q2P4U9"/>
<keyword evidence="8" id="KW-0503">Monooxygenase</keyword>
<evidence type="ECO:0000313" key="9">
    <source>
        <dbReference type="Proteomes" id="UP000809337"/>
    </source>
</evidence>
<organism evidence="8 9">
    <name type="scientific">Pseudosulfitobacter pseudonitzschiae</name>
    <dbReference type="NCBI Taxonomy" id="1402135"/>
    <lineage>
        <taxon>Bacteria</taxon>
        <taxon>Pseudomonadati</taxon>
        <taxon>Pseudomonadota</taxon>
        <taxon>Alphaproteobacteria</taxon>
        <taxon>Rhodobacterales</taxon>
        <taxon>Roseobacteraceae</taxon>
        <taxon>Pseudosulfitobacter</taxon>
    </lineage>
</organism>
<dbReference type="Pfam" id="PF01494">
    <property type="entry name" value="FAD_binding_3"/>
    <property type="match status" value="1"/>
</dbReference>
<dbReference type="Gene3D" id="3.30.9.10">
    <property type="entry name" value="D-Amino Acid Oxidase, subunit A, domain 2"/>
    <property type="match status" value="1"/>
</dbReference>
<dbReference type="SUPFAM" id="SSF51905">
    <property type="entry name" value="FAD/NAD(P)-binding domain"/>
    <property type="match status" value="1"/>
</dbReference>
<dbReference type="GO" id="GO:0071949">
    <property type="term" value="F:FAD binding"/>
    <property type="evidence" value="ECO:0007669"/>
    <property type="project" value="InterPro"/>
</dbReference>
<evidence type="ECO:0000256" key="5">
    <source>
        <dbReference type="ARBA" id="ARBA00023002"/>
    </source>
</evidence>
<dbReference type="InterPro" id="IPR036249">
    <property type="entry name" value="Thioredoxin-like_sf"/>
</dbReference>
<dbReference type="GO" id="GO:0016709">
    <property type="term" value="F:oxidoreductase activity, acting on paired donors, with incorporation or reduction of molecular oxygen, NAD(P)H as one donor, and incorporation of one atom of oxygen"/>
    <property type="evidence" value="ECO:0007669"/>
    <property type="project" value="UniProtKB-ARBA"/>
</dbReference>
<dbReference type="Gene3D" id="3.50.50.60">
    <property type="entry name" value="FAD/NAD(P)-binding domain"/>
    <property type="match status" value="1"/>
</dbReference>
<sequence length="613" mass="66847">MQYHLNGYTSGDPHVAKAIATHDPAQMPAQVDVLIVGCGPAGLTLAAQMAQFPDISVAIADQKEGPLQVGQADGISCRSIEMFNTFGFAEDVLREGYWVNETAFWKPDPDQPAHITRTQKIDDVEPGLSEFPHVILNQARVHDFYLRCMANGARRLQPHYARTLDSLTTGDGTHPVTARFQGPNGPEVVQARFVVGCDGARSTVRRQIGRRLEGAAANQAWGVMDVLAVTDFPDVRLKSVIQSADAGSVLIIPREGGYMVRMYIELDKLGADERAAGRNITIEQLIAAAGRILHPYTLEVKDVAWWSVYDIGQRLCDRFEDDSGHIFIAGDACHTHSPKAGQGMNVSMGDTFNLGWKLAAVLRGQSDARLLRTYSDERQQVAQDLIDFDRDFARIFSAPPQPGNAAQASMLQEAFIKAGRFTAGMGVQYRPSMICGAGAHQALAAGLPVGQRFHSAPVVRLGDARPMELGHVIEADGRWRLFGFAGANDTGAAGGALHRFCAWAQDAMQTWGGGDADAVIDLRAVMQQGHRDLDLMHMPPILRPAKGRFGLIDYEKVFCADPVHDIFDMRGVNRATGCVVIVRPDQYVADVLPMGDIAKLAAFFDGVLVRHDR</sequence>
<evidence type="ECO:0000256" key="4">
    <source>
        <dbReference type="ARBA" id="ARBA00022827"/>
    </source>
</evidence>
<evidence type="ECO:0000256" key="2">
    <source>
        <dbReference type="ARBA" id="ARBA00007801"/>
    </source>
</evidence>
<dbReference type="Proteomes" id="UP000809337">
    <property type="component" value="Unassembled WGS sequence"/>
</dbReference>
<dbReference type="SUPFAM" id="SSF52833">
    <property type="entry name" value="Thioredoxin-like"/>
    <property type="match status" value="1"/>
</dbReference>
<gene>
    <name evidence="8" type="ORF">JQX14_21240</name>
</gene>
<dbReference type="NCBIfam" id="NF006144">
    <property type="entry name" value="PRK08294.1"/>
    <property type="match status" value="1"/>
</dbReference>
<dbReference type="PANTHER" id="PTHR43004:SF19">
    <property type="entry name" value="BINDING MONOOXYGENASE, PUTATIVE (JCVI)-RELATED"/>
    <property type="match status" value="1"/>
</dbReference>
<accession>A0A9Q2P4U9</accession>
<evidence type="ECO:0000256" key="1">
    <source>
        <dbReference type="ARBA" id="ARBA00001974"/>
    </source>
</evidence>
<evidence type="ECO:0000259" key="6">
    <source>
        <dbReference type="Pfam" id="PF01494"/>
    </source>
</evidence>